<evidence type="ECO:0000313" key="3">
    <source>
        <dbReference type="Proteomes" id="UP000676885"/>
    </source>
</evidence>
<feature type="transmembrane region" description="Helical" evidence="1">
    <location>
        <begin position="12"/>
        <end position="33"/>
    </location>
</feature>
<sequence>MPYVDAGPGLLVPALILMAAALALTAVGVDAALARRDSETLFWVGLTGLLTLLLAVAWAAAESTWAAPWVGLAAVAGSAGASLWVVRRQRRRQLARHRKEVSGRVHELQRRHDAVLLSWSSYELDAWKAVEKPGLADLDKPETKGLMRAMREAASLRPDDGAQGAAGVGTDTGLDAYALAVTRLEEAWQTAEDSAGDGRAA</sequence>
<dbReference type="AlphaFoldDB" id="A0A975M5D3"/>
<keyword evidence="1" id="KW-1133">Transmembrane helix</keyword>
<proteinExistence type="predicted"/>
<dbReference type="KEGG" id="ajg:KKR91_00605"/>
<keyword evidence="1" id="KW-0812">Transmembrane</keyword>
<gene>
    <name evidence="2" type="ORF">KKR91_00605</name>
</gene>
<reference evidence="2 3" key="1">
    <citation type="submission" date="2021-05" db="EMBL/GenBank/DDBJ databases">
        <title>Novel species in genus Arthrobacter.</title>
        <authorList>
            <person name="Zhang G."/>
        </authorList>
    </citation>
    <scope>NUCLEOTIDE SEQUENCE [LARGE SCALE GENOMIC DNA]</scope>
    <source>
        <strain evidence="3">zg-ZUI227</strain>
    </source>
</reference>
<evidence type="ECO:0000256" key="1">
    <source>
        <dbReference type="SAM" id="Phobius"/>
    </source>
</evidence>
<feature type="transmembrane region" description="Helical" evidence="1">
    <location>
        <begin position="40"/>
        <end position="60"/>
    </location>
</feature>
<dbReference type="EMBL" id="CP076022">
    <property type="protein sequence ID" value="QWC10197.1"/>
    <property type="molecule type" value="Genomic_DNA"/>
</dbReference>
<keyword evidence="1" id="KW-0472">Membrane</keyword>
<feature type="transmembrane region" description="Helical" evidence="1">
    <location>
        <begin position="66"/>
        <end position="86"/>
    </location>
</feature>
<organism evidence="2 3">
    <name type="scientific">Arthrobacter jiangjiafuii</name>
    <dbReference type="NCBI Taxonomy" id="2817475"/>
    <lineage>
        <taxon>Bacteria</taxon>
        <taxon>Bacillati</taxon>
        <taxon>Actinomycetota</taxon>
        <taxon>Actinomycetes</taxon>
        <taxon>Micrococcales</taxon>
        <taxon>Micrococcaceae</taxon>
        <taxon>Arthrobacter</taxon>
    </lineage>
</organism>
<keyword evidence="3" id="KW-1185">Reference proteome</keyword>
<protein>
    <submittedName>
        <fullName evidence="2">Uncharacterized protein</fullName>
    </submittedName>
</protein>
<evidence type="ECO:0000313" key="2">
    <source>
        <dbReference type="EMBL" id="QWC10197.1"/>
    </source>
</evidence>
<dbReference type="Proteomes" id="UP000676885">
    <property type="component" value="Chromosome"/>
</dbReference>
<name>A0A975M5D3_9MICC</name>
<accession>A0A975M5D3</accession>
<dbReference type="RefSeq" id="WP_210226975.1">
    <property type="nucleotide sequence ID" value="NZ_CP076022.1"/>
</dbReference>